<organism evidence="10 11">
    <name type="scientific">Accipiter nisus</name>
    <name type="common">Eurasian sparrowhawk</name>
    <dbReference type="NCBI Taxonomy" id="211598"/>
    <lineage>
        <taxon>Eukaryota</taxon>
        <taxon>Metazoa</taxon>
        <taxon>Chordata</taxon>
        <taxon>Craniata</taxon>
        <taxon>Vertebrata</taxon>
        <taxon>Euteleostomi</taxon>
        <taxon>Archelosauria</taxon>
        <taxon>Archosauria</taxon>
        <taxon>Dinosauria</taxon>
        <taxon>Saurischia</taxon>
        <taxon>Theropoda</taxon>
        <taxon>Coelurosauria</taxon>
        <taxon>Aves</taxon>
        <taxon>Neognathae</taxon>
        <taxon>Neoaves</taxon>
        <taxon>Telluraves</taxon>
        <taxon>Accipitrimorphae</taxon>
        <taxon>Accipitriformes</taxon>
        <taxon>Accipitridae</taxon>
        <taxon>Accipitrinae</taxon>
        <taxon>Accipiter</taxon>
    </lineage>
</organism>
<dbReference type="SUPFAM" id="SSF52540">
    <property type="entry name" value="P-loop containing nucleoside triphosphate hydrolases"/>
    <property type="match status" value="1"/>
</dbReference>
<dbReference type="GO" id="GO:0005524">
    <property type="term" value="F:ATP binding"/>
    <property type="evidence" value="ECO:0007669"/>
    <property type="project" value="UniProtKB-KW"/>
</dbReference>
<keyword evidence="2" id="KW-0547">Nucleotide-binding</keyword>
<proteinExistence type="predicted"/>
<dbReference type="GO" id="GO:0003724">
    <property type="term" value="F:RNA helicase activity"/>
    <property type="evidence" value="ECO:0007669"/>
    <property type="project" value="UniProtKB-EC"/>
</dbReference>
<keyword evidence="5" id="KW-0067">ATP-binding</keyword>
<evidence type="ECO:0000313" key="10">
    <source>
        <dbReference type="Ensembl" id="ENSANIP00000005538.1"/>
    </source>
</evidence>
<feature type="compositionally biased region" description="Gly residues" evidence="8">
    <location>
        <begin position="426"/>
        <end position="437"/>
    </location>
</feature>
<evidence type="ECO:0000259" key="9">
    <source>
        <dbReference type="PROSITE" id="PS51194"/>
    </source>
</evidence>
<dbReference type="Pfam" id="PF00271">
    <property type="entry name" value="Helicase_C"/>
    <property type="match status" value="2"/>
</dbReference>
<keyword evidence="4" id="KW-0347">Helicase</keyword>
<dbReference type="CDD" id="cd18787">
    <property type="entry name" value="SF2_C_DEAD"/>
    <property type="match status" value="1"/>
</dbReference>
<evidence type="ECO:0000256" key="4">
    <source>
        <dbReference type="ARBA" id="ARBA00022806"/>
    </source>
</evidence>
<feature type="compositionally biased region" description="Low complexity" evidence="8">
    <location>
        <begin position="375"/>
        <end position="398"/>
    </location>
</feature>
<dbReference type="EC" id="3.6.4.13" evidence="1"/>
<dbReference type="InterPro" id="IPR027417">
    <property type="entry name" value="P-loop_NTPase"/>
</dbReference>
<dbReference type="PROSITE" id="PS51194">
    <property type="entry name" value="HELICASE_CTER"/>
    <property type="match status" value="1"/>
</dbReference>
<dbReference type="Gene3D" id="3.40.50.300">
    <property type="entry name" value="P-loop containing nucleotide triphosphate hydrolases"/>
    <property type="match status" value="1"/>
</dbReference>
<name>A0A8B9MHX9_9AVES</name>
<feature type="compositionally biased region" description="Basic residues" evidence="8">
    <location>
        <begin position="76"/>
        <end position="86"/>
    </location>
</feature>
<evidence type="ECO:0000256" key="1">
    <source>
        <dbReference type="ARBA" id="ARBA00012552"/>
    </source>
</evidence>
<sequence length="512" mass="54639">MGGTAGAGEDTEDFGGQCHSWGALLGLEDMRSTARRLGGTAGSRGHGGHSEGFGGTAGSRGHGGHSEGFGATARAAGRRGAGRHGGHGQGRTARAATCRAGGRLGCLAGAEGCSGAQEGETGYCQLWCQGFWGAGTEPPPALHPPSHLPKIYQAMLMSATFSPDVEALKELVLHNPVTVRPPEPQLPGSSQLRQFVVRCDTEEDKFLLLCALLKLRLLRGRALLFVGTLARCYRLKLFLEQFGIPACALNSELPARSRCHVITQFNRGIYDYIVATDEEAPAVPTEQPPRKKRRGAAQSKGKDPEYGVARGIDFQNVAAVINFDVPPTVESYIHRVGRYVRTQGGDAAVPAAAGGPLGWPSHRRVPSVPAGQLAPTTPARRSPSRCPRSRMPWPRSRTCSPEVGGTPCRFGEGDGEGQRVLRDVGGLRGVGSEGGGDPTCPRVSPENGESMLQPYKFSTEEIEGLRYRCRVGGWRAMLGRGCWWYRLAGGCQALTRDVPRSRMPCAPSPSRR</sequence>
<dbReference type="GO" id="GO:0005829">
    <property type="term" value="C:cytosol"/>
    <property type="evidence" value="ECO:0007669"/>
    <property type="project" value="TreeGrafter"/>
</dbReference>
<protein>
    <recommendedName>
        <fullName evidence="1">RNA helicase</fullName>
        <ecNumber evidence="1">3.6.4.13</ecNumber>
    </recommendedName>
</protein>
<dbReference type="PANTHER" id="PTHR47959">
    <property type="entry name" value="ATP-DEPENDENT RNA HELICASE RHLE-RELATED"/>
    <property type="match status" value="1"/>
</dbReference>
<dbReference type="Proteomes" id="UP000694541">
    <property type="component" value="Unplaced"/>
</dbReference>
<dbReference type="Ensembl" id="ENSANIT00000005720.1">
    <property type="protein sequence ID" value="ENSANIP00000005538.1"/>
    <property type="gene ID" value="ENSANIG00000003803.1"/>
</dbReference>
<dbReference type="GO" id="GO:0016787">
    <property type="term" value="F:hydrolase activity"/>
    <property type="evidence" value="ECO:0007669"/>
    <property type="project" value="UniProtKB-KW"/>
</dbReference>
<reference evidence="10" key="1">
    <citation type="submission" date="2025-08" db="UniProtKB">
        <authorList>
            <consortium name="Ensembl"/>
        </authorList>
    </citation>
    <scope>IDENTIFICATION</scope>
</reference>
<dbReference type="GO" id="GO:0003723">
    <property type="term" value="F:RNA binding"/>
    <property type="evidence" value="ECO:0007669"/>
    <property type="project" value="UniProtKB-KW"/>
</dbReference>
<dbReference type="PANTHER" id="PTHR47959:SF21">
    <property type="entry name" value="DEAD-BOX HELICASE 56"/>
    <property type="match status" value="1"/>
</dbReference>
<evidence type="ECO:0000256" key="7">
    <source>
        <dbReference type="ARBA" id="ARBA00047984"/>
    </source>
</evidence>
<evidence type="ECO:0000256" key="6">
    <source>
        <dbReference type="ARBA" id="ARBA00022884"/>
    </source>
</evidence>
<dbReference type="InterPro" id="IPR001650">
    <property type="entry name" value="Helicase_C-like"/>
</dbReference>
<dbReference type="InterPro" id="IPR050079">
    <property type="entry name" value="DEAD_box_RNA_helicase"/>
</dbReference>
<evidence type="ECO:0000256" key="5">
    <source>
        <dbReference type="ARBA" id="ARBA00022840"/>
    </source>
</evidence>
<reference evidence="10" key="2">
    <citation type="submission" date="2025-09" db="UniProtKB">
        <authorList>
            <consortium name="Ensembl"/>
        </authorList>
    </citation>
    <scope>IDENTIFICATION</scope>
</reference>
<evidence type="ECO:0000313" key="11">
    <source>
        <dbReference type="Proteomes" id="UP000694541"/>
    </source>
</evidence>
<accession>A0A8B9MHX9</accession>
<feature type="region of interest" description="Disordered" evidence="8">
    <location>
        <begin position="280"/>
        <end position="304"/>
    </location>
</feature>
<dbReference type="SMART" id="SM00490">
    <property type="entry name" value="HELICc"/>
    <property type="match status" value="1"/>
</dbReference>
<keyword evidence="6" id="KW-0694">RNA-binding</keyword>
<evidence type="ECO:0000256" key="8">
    <source>
        <dbReference type="SAM" id="MobiDB-lite"/>
    </source>
</evidence>
<feature type="region of interest" description="Disordered" evidence="8">
    <location>
        <begin position="37"/>
        <end position="94"/>
    </location>
</feature>
<keyword evidence="11" id="KW-1185">Reference proteome</keyword>
<feature type="domain" description="Helicase C-terminal" evidence="9">
    <location>
        <begin position="191"/>
        <end position="384"/>
    </location>
</feature>
<comment type="catalytic activity">
    <reaction evidence="7">
        <text>ATP + H2O = ADP + phosphate + H(+)</text>
        <dbReference type="Rhea" id="RHEA:13065"/>
        <dbReference type="ChEBI" id="CHEBI:15377"/>
        <dbReference type="ChEBI" id="CHEBI:15378"/>
        <dbReference type="ChEBI" id="CHEBI:30616"/>
        <dbReference type="ChEBI" id="CHEBI:43474"/>
        <dbReference type="ChEBI" id="CHEBI:456216"/>
        <dbReference type="EC" id="3.6.4.13"/>
    </reaction>
</comment>
<feature type="compositionally biased region" description="Gly residues" evidence="8">
    <location>
        <begin position="39"/>
        <end position="61"/>
    </location>
</feature>
<feature type="region of interest" description="Disordered" evidence="8">
    <location>
        <begin position="369"/>
        <end position="450"/>
    </location>
</feature>
<evidence type="ECO:0000256" key="2">
    <source>
        <dbReference type="ARBA" id="ARBA00022741"/>
    </source>
</evidence>
<evidence type="ECO:0000256" key="3">
    <source>
        <dbReference type="ARBA" id="ARBA00022801"/>
    </source>
</evidence>
<dbReference type="AlphaFoldDB" id="A0A8B9MHX9"/>
<keyword evidence="3" id="KW-0378">Hydrolase</keyword>